<dbReference type="AlphaFoldDB" id="A0AAV4CZV4"/>
<dbReference type="GO" id="GO:0007156">
    <property type="term" value="P:homophilic cell adhesion via plasma membrane adhesion molecules"/>
    <property type="evidence" value="ECO:0007669"/>
    <property type="project" value="TreeGrafter"/>
</dbReference>
<accession>A0AAV4CZV4</accession>
<sequence>MLGNETKKLRNQNDSAIYPQFQYSNNGMTAKLFSDATLECFFSGYDPLSDRKVPQIKWFDDVSNEITAYSNPPNYSISPDGRKLTIKNIQERDEKNFYCQGTNNAGQSAKQKVFLNVISAPIFLTEGRPKDITRPEDKDAVFNCHARSLQGETPPGEPEWFINGLKAGSHLDPKKYQFSDDKTKLTVMKLSKATDIQCVQCKVSNQYGTIWGNACLNVILPITVTNDPKLHQEIKKGDIVNLTVTATTDPSETLAYKWEFNNETYPVKPPHVTYNPKTYDAYINTSLLTQEEYETIGGVYYRILSHANDQKVVAMEVILKD</sequence>
<feature type="domain" description="Ig-like" evidence="3">
    <location>
        <begin position="19"/>
        <end position="114"/>
    </location>
</feature>
<keyword evidence="2" id="KW-1015">Disulfide bond</keyword>
<dbReference type="SUPFAM" id="SSF48726">
    <property type="entry name" value="Immunoglobulin"/>
    <property type="match status" value="2"/>
</dbReference>
<dbReference type="InterPro" id="IPR007110">
    <property type="entry name" value="Ig-like_dom"/>
</dbReference>
<keyword evidence="5" id="KW-1185">Reference proteome</keyword>
<evidence type="ECO:0000313" key="4">
    <source>
        <dbReference type="EMBL" id="GFO37479.1"/>
    </source>
</evidence>
<dbReference type="Gene3D" id="2.60.40.10">
    <property type="entry name" value="Immunoglobulins"/>
    <property type="match status" value="2"/>
</dbReference>
<evidence type="ECO:0000259" key="3">
    <source>
        <dbReference type="PROSITE" id="PS50835"/>
    </source>
</evidence>
<reference evidence="4 5" key="1">
    <citation type="journal article" date="2021" name="Elife">
        <title>Chloroplast acquisition without the gene transfer in kleptoplastic sea slugs, Plakobranchus ocellatus.</title>
        <authorList>
            <person name="Maeda T."/>
            <person name="Takahashi S."/>
            <person name="Yoshida T."/>
            <person name="Shimamura S."/>
            <person name="Takaki Y."/>
            <person name="Nagai Y."/>
            <person name="Toyoda A."/>
            <person name="Suzuki Y."/>
            <person name="Arimoto A."/>
            <person name="Ishii H."/>
            <person name="Satoh N."/>
            <person name="Nishiyama T."/>
            <person name="Hasebe M."/>
            <person name="Maruyama T."/>
            <person name="Minagawa J."/>
            <person name="Obokata J."/>
            <person name="Shigenobu S."/>
        </authorList>
    </citation>
    <scope>NUCLEOTIDE SEQUENCE [LARGE SCALE GENOMIC DNA]</scope>
</reference>
<dbReference type="PANTHER" id="PTHR45080:SF8">
    <property type="entry name" value="IG-LIKE DOMAIN-CONTAINING PROTEIN"/>
    <property type="match status" value="1"/>
</dbReference>
<keyword evidence="1" id="KW-0732">Signal</keyword>
<dbReference type="InterPro" id="IPR036179">
    <property type="entry name" value="Ig-like_dom_sf"/>
</dbReference>
<dbReference type="GO" id="GO:0008046">
    <property type="term" value="F:axon guidance receptor activity"/>
    <property type="evidence" value="ECO:0007669"/>
    <property type="project" value="TreeGrafter"/>
</dbReference>
<protein>
    <submittedName>
        <fullName evidence="4">Neural cell adhesion molecule l1</fullName>
    </submittedName>
</protein>
<dbReference type="GO" id="GO:0043025">
    <property type="term" value="C:neuronal cell body"/>
    <property type="evidence" value="ECO:0007669"/>
    <property type="project" value="TreeGrafter"/>
</dbReference>
<dbReference type="PANTHER" id="PTHR45080">
    <property type="entry name" value="CONTACTIN 5"/>
    <property type="match status" value="1"/>
</dbReference>
<comment type="caution">
    <text evidence="4">The sequence shown here is derived from an EMBL/GenBank/DDBJ whole genome shotgun (WGS) entry which is preliminary data.</text>
</comment>
<dbReference type="GO" id="GO:0030424">
    <property type="term" value="C:axon"/>
    <property type="evidence" value="ECO:0007669"/>
    <property type="project" value="TreeGrafter"/>
</dbReference>
<dbReference type="Proteomes" id="UP000735302">
    <property type="component" value="Unassembled WGS sequence"/>
</dbReference>
<dbReference type="EMBL" id="BLXT01007237">
    <property type="protein sequence ID" value="GFO37479.1"/>
    <property type="molecule type" value="Genomic_DNA"/>
</dbReference>
<dbReference type="GO" id="GO:0005886">
    <property type="term" value="C:plasma membrane"/>
    <property type="evidence" value="ECO:0007669"/>
    <property type="project" value="TreeGrafter"/>
</dbReference>
<evidence type="ECO:0000313" key="5">
    <source>
        <dbReference type="Proteomes" id="UP000735302"/>
    </source>
</evidence>
<dbReference type="InterPro" id="IPR003599">
    <property type="entry name" value="Ig_sub"/>
</dbReference>
<dbReference type="InterPro" id="IPR013783">
    <property type="entry name" value="Ig-like_fold"/>
</dbReference>
<feature type="domain" description="Ig-like" evidence="3">
    <location>
        <begin position="121"/>
        <end position="205"/>
    </location>
</feature>
<dbReference type="InterPro" id="IPR050958">
    <property type="entry name" value="Cell_Adh-Cytoskel_Orgn"/>
</dbReference>
<evidence type="ECO:0000256" key="1">
    <source>
        <dbReference type="ARBA" id="ARBA00022729"/>
    </source>
</evidence>
<gene>
    <name evidence="4" type="ORF">PoB_006398400</name>
</gene>
<name>A0AAV4CZV4_9GAST</name>
<dbReference type="GO" id="GO:0050808">
    <property type="term" value="P:synapse organization"/>
    <property type="evidence" value="ECO:0007669"/>
    <property type="project" value="TreeGrafter"/>
</dbReference>
<dbReference type="SMART" id="SM00409">
    <property type="entry name" value="IG"/>
    <property type="match status" value="2"/>
</dbReference>
<dbReference type="Pfam" id="PF07679">
    <property type="entry name" value="I-set"/>
    <property type="match status" value="1"/>
</dbReference>
<evidence type="ECO:0000256" key="2">
    <source>
        <dbReference type="ARBA" id="ARBA00023157"/>
    </source>
</evidence>
<dbReference type="InterPro" id="IPR013098">
    <property type="entry name" value="Ig_I-set"/>
</dbReference>
<organism evidence="4 5">
    <name type="scientific">Plakobranchus ocellatus</name>
    <dbReference type="NCBI Taxonomy" id="259542"/>
    <lineage>
        <taxon>Eukaryota</taxon>
        <taxon>Metazoa</taxon>
        <taxon>Spiralia</taxon>
        <taxon>Lophotrochozoa</taxon>
        <taxon>Mollusca</taxon>
        <taxon>Gastropoda</taxon>
        <taxon>Heterobranchia</taxon>
        <taxon>Euthyneura</taxon>
        <taxon>Panpulmonata</taxon>
        <taxon>Sacoglossa</taxon>
        <taxon>Placobranchoidea</taxon>
        <taxon>Plakobranchidae</taxon>
        <taxon>Plakobranchus</taxon>
    </lineage>
</organism>
<proteinExistence type="predicted"/>
<dbReference type="PROSITE" id="PS50835">
    <property type="entry name" value="IG_LIKE"/>
    <property type="match status" value="2"/>
</dbReference>